<dbReference type="PROSITE" id="PS50949">
    <property type="entry name" value="HTH_GNTR"/>
    <property type="match status" value="1"/>
</dbReference>
<evidence type="ECO:0000313" key="8">
    <source>
        <dbReference type="Proteomes" id="UP000275331"/>
    </source>
</evidence>
<dbReference type="Gene3D" id="1.10.10.10">
    <property type="entry name" value="Winged helix-like DNA-binding domain superfamily/Winged helix DNA-binding domain"/>
    <property type="match status" value="1"/>
</dbReference>
<dbReference type="GO" id="GO:0003700">
    <property type="term" value="F:DNA-binding transcription factor activity"/>
    <property type="evidence" value="ECO:0007669"/>
    <property type="project" value="InterPro"/>
</dbReference>
<evidence type="ECO:0000256" key="2">
    <source>
        <dbReference type="ARBA" id="ARBA00022898"/>
    </source>
</evidence>
<sequence>MPAKKLNLQVDRSARVSLSEQIRIGITEAILNGVLTPGSRLPSWIDLAVQLGVSRGTVKAAYERLADEQLVISSRAQGTCVAQFLPARSPALIHPDPLPGSSLYQEFFFPTGDFQMGIPASDAFPSSLFSRMLSASARTFMNLPQRYSDPRGEPELKREIAAQLVLSRGIRCHPSQIFITAGFTGALGVILHALGLRGQRAWVENPGFPPARRALEIAGLSLVPVPVDREGIDVSYGMEYAQQAALALVTPGQQAPLGMTLSLERREQLLAWAANNRSWIIEDDYLGELQLARRAAPALAAMDNEGRVIYVGSFSKTISPFLRLGFMVVPAVLVEGVADVVASLAPAPDPALQMAVRTFLKEGHFLRHLRKMKRTYSARSAIMVDVLKQRGYDADINGLSVLLHLKEGVNDRAIARHASRHGFAPSPLSAWYNDGHPAREGLLLGLATGGEEQIRQACQGLDHIIRQLY</sequence>
<dbReference type="InterPro" id="IPR051446">
    <property type="entry name" value="HTH_trans_reg/aminotransferase"/>
</dbReference>
<evidence type="ECO:0000256" key="4">
    <source>
        <dbReference type="ARBA" id="ARBA00023125"/>
    </source>
</evidence>
<keyword evidence="2" id="KW-0663">Pyridoxal phosphate</keyword>
<name>A0A427V1V1_9ENTR</name>
<keyword evidence="4" id="KW-0238">DNA-binding</keyword>
<keyword evidence="5" id="KW-0804">Transcription</keyword>
<dbReference type="AlphaFoldDB" id="A0A427V1V1"/>
<dbReference type="InterPro" id="IPR000524">
    <property type="entry name" value="Tscrpt_reg_HTH_GntR"/>
</dbReference>
<keyword evidence="7" id="KW-0808">Transferase</keyword>
<protein>
    <submittedName>
        <fullName evidence="7">PLP-dependent aminotransferase family protein</fullName>
    </submittedName>
</protein>
<dbReference type="InterPro" id="IPR004839">
    <property type="entry name" value="Aminotransferase_I/II_large"/>
</dbReference>
<dbReference type="PANTHER" id="PTHR46577:SF1">
    <property type="entry name" value="HTH-TYPE TRANSCRIPTIONAL REGULATORY PROTEIN GABR"/>
    <property type="match status" value="1"/>
</dbReference>
<dbReference type="Pfam" id="PF00155">
    <property type="entry name" value="Aminotran_1_2"/>
    <property type="match status" value="1"/>
</dbReference>
<dbReference type="Pfam" id="PF00392">
    <property type="entry name" value="GntR"/>
    <property type="match status" value="1"/>
</dbReference>
<dbReference type="Gene3D" id="3.40.640.10">
    <property type="entry name" value="Type I PLP-dependent aspartate aminotransferase-like (Major domain)"/>
    <property type="match status" value="1"/>
</dbReference>
<keyword evidence="3" id="KW-0805">Transcription regulation</keyword>
<dbReference type="SUPFAM" id="SSF46785">
    <property type="entry name" value="Winged helix' DNA-binding domain"/>
    <property type="match status" value="1"/>
</dbReference>
<dbReference type="GO" id="GO:0003677">
    <property type="term" value="F:DNA binding"/>
    <property type="evidence" value="ECO:0007669"/>
    <property type="project" value="UniProtKB-KW"/>
</dbReference>
<comment type="similarity">
    <text evidence="1">In the C-terminal section; belongs to the class-I pyridoxal-phosphate-dependent aminotransferase family.</text>
</comment>
<evidence type="ECO:0000256" key="3">
    <source>
        <dbReference type="ARBA" id="ARBA00023015"/>
    </source>
</evidence>
<dbReference type="RefSeq" id="WP_125293404.1">
    <property type="nucleotide sequence ID" value="NZ_JAPTZM010000004.1"/>
</dbReference>
<dbReference type="SUPFAM" id="SSF53383">
    <property type="entry name" value="PLP-dependent transferases"/>
    <property type="match status" value="1"/>
</dbReference>
<dbReference type="EMBL" id="RHXB01000005">
    <property type="protein sequence ID" value="RSE26704.1"/>
    <property type="molecule type" value="Genomic_DNA"/>
</dbReference>
<evidence type="ECO:0000256" key="1">
    <source>
        <dbReference type="ARBA" id="ARBA00005384"/>
    </source>
</evidence>
<evidence type="ECO:0000256" key="5">
    <source>
        <dbReference type="ARBA" id="ARBA00023163"/>
    </source>
</evidence>
<dbReference type="CDD" id="cd07377">
    <property type="entry name" value="WHTH_GntR"/>
    <property type="match status" value="1"/>
</dbReference>
<evidence type="ECO:0000259" key="6">
    <source>
        <dbReference type="PROSITE" id="PS50949"/>
    </source>
</evidence>
<dbReference type="SMART" id="SM00345">
    <property type="entry name" value="HTH_GNTR"/>
    <property type="match status" value="1"/>
</dbReference>
<dbReference type="Proteomes" id="UP000275331">
    <property type="component" value="Unassembled WGS sequence"/>
</dbReference>
<dbReference type="GO" id="GO:0030170">
    <property type="term" value="F:pyridoxal phosphate binding"/>
    <property type="evidence" value="ECO:0007669"/>
    <property type="project" value="InterPro"/>
</dbReference>
<dbReference type="CDD" id="cd00609">
    <property type="entry name" value="AAT_like"/>
    <property type="match status" value="1"/>
</dbReference>
<dbReference type="PANTHER" id="PTHR46577">
    <property type="entry name" value="HTH-TYPE TRANSCRIPTIONAL REGULATORY PROTEIN GABR"/>
    <property type="match status" value="1"/>
</dbReference>
<accession>A0A427V1V1</accession>
<evidence type="ECO:0000313" key="7">
    <source>
        <dbReference type="EMBL" id="RSE26704.1"/>
    </source>
</evidence>
<dbReference type="GO" id="GO:0008483">
    <property type="term" value="F:transaminase activity"/>
    <property type="evidence" value="ECO:0007669"/>
    <property type="project" value="UniProtKB-KW"/>
</dbReference>
<dbReference type="OrthoDB" id="9808770at2"/>
<proteinExistence type="inferred from homology"/>
<gene>
    <name evidence="7" type="ORF">EGT71_09790</name>
</gene>
<organism evidence="7 8">
    <name type="scientific">Atlantibacter subterraneus</name>
    <dbReference type="NCBI Taxonomy" id="255519"/>
    <lineage>
        <taxon>Bacteria</taxon>
        <taxon>Pseudomonadati</taxon>
        <taxon>Pseudomonadota</taxon>
        <taxon>Gammaproteobacteria</taxon>
        <taxon>Enterobacterales</taxon>
        <taxon>Enterobacteriaceae</taxon>
        <taxon>Atlantibacter</taxon>
    </lineage>
</organism>
<dbReference type="InterPro" id="IPR036388">
    <property type="entry name" value="WH-like_DNA-bd_sf"/>
</dbReference>
<dbReference type="InterPro" id="IPR036390">
    <property type="entry name" value="WH_DNA-bd_sf"/>
</dbReference>
<feature type="domain" description="HTH gntR-type" evidence="6">
    <location>
        <begin position="16"/>
        <end position="84"/>
    </location>
</feature>
<keyword evidence="7" id="KW-0032">Aminotransferase</keyword>
<dbReference type="InterPro" id="IPR015424">
    <property type="entry name" value="PyrdxlP-dep_Trfase"/>
</dbReference>
<comment type="caution">
    <text evidence="7">The sequence shown here is derived from an EMBL/GenBank/DDBJ whole genome shotgun (WGS) entry which is preliminary data.</text>
</comment>
<reference evidence="7 8" key="1">
    <citation type="submission" date="2018-10" db="EMBL/GenBank/DDBJ databases">
        <title>Transmission dynamics of multidrug resistant bacteria on intensive care unit surfaces.</title>
        <authorList>
            <person name="D'Souza A.W."/>
            <person name="Potter R.F."/>
            <person name="Wallace M."/>
            <person name="Shupe A."/>
            <person name="Patel S."/>
            <person name="Sun S."/>
            <person name="Gul D."/>
            <person name="Kwon J.H."/>
            <person name="Andleeb S."/>
            <person name="Burnham C.-A.D."/>
            <person name="Dantas G."/>
        </authorList>
    </citation>
    <scope>NUCLEOTIDE SEQUENCE [LARGE SCALE GENOMIC DNA]</scope>
    <source>
        <strain evidence="7 8">AS_373</strain>
    </source>
</reference>
<dbReference type="InterPro" id="IPR015421">
    <property type="entry name" value="PyrdxlP-dep_Trfase_major"/>
</dbReference>